<dbReference type="Proteomes" id="UP000199576">
    <property type="component" value="Chromosome I"/>
</dbReference>
<organism evidence="2 3">
    <name type="scientific">Pseudomonas cedrina</name>
    <dbReference type="NCBI Taxonomy" id="651740"/>
    <lineage>
        <taxon>Bacteria</taxon>
        <taxon>Pseudomonadati</taxon>
        <taxon>Pseudomonadota</taxon>
        <taxon>Gammaproteobacteria</taxon>
        <taxon>Pseudomonadales</taxon>
        <taxon>Pseudomonadaceae</taxon>
        <taxon>Pseudomonas</taxon>
    </lineage>
</organism>
<evidence type="ECO:0000256" key="1">
    <source>
        <dbReference type="SAM" id="Phobius"/>
    </source>
</evidence>
<proteinExistence type="predicted"/>
<name>A0ABY0UGS0_PSECE</name>
<protein>
    <recommendedName>
        <fullName evidence="4">MFS transporter</fullName>
    </recommendedName>
</protein>
<evidence type="ECO:0008006" key="4">
    <source>
        <dbReference type="Google" id="ProtNLM"/>
    </source>
</evidence>
<feature type="transmembrane region" description="Helical" evidence="1">
    <location>
        <begin position="120"/>
        <end position="143"/>
    </location>
</feature>
<keyword evidence="1" id="KW-1133">Transmembrane helix</keyword>
<feature type="transmembrane region" description="Helical" evidence="1">
    <location>
        <begin position="81"/>
        <end position="100"/>
    </location>
</feature>
<accession>A0ABY0UGS0</accession>
<keyword evidence="3" id="KW-1185">Reference proteome</keyword>
<reference evidence="2 3" key="1">
    <citation type="submission" date="2016-10" db="EMBL/GenBank/DDBJ databases">
        <authorList>
            <person name="Varghese N."/>
            <person name="Submissions S."/>
        </authorList>
    </citation>
    <scope>NUCLEOTIDE SEQUENCE [LARGE SCALE GENOMIC DNA]</scope>
    <source>
        <strain evidence="2 3">BS2981</strain>
    </source>
</reference>
<keyword evidence="1" id="KW-0812">Transmembrane</keyword>
<evidence type="ECO:0000313" key="2">
    <source>
        <dbReference type="EMBL" id="SDS65205.1"/>
    </source>
</evidence>
<dbReference type="EMBL" id="LT629753">
    <property type="protein sequence ID" value="SDS65205.1"/>
    <property type="molecule type" value="Genomic_DNA"/>
</dbReference>
<sequence length="195" mass="21319">MRRPTKRMIASLMLPLLSGVAAAYFTPLSFWFDMKEGLIAFLGFLAASLMQVMPITANFVQADRLTPNDAKRIVASLTRQQYYWIGLLSATVAALLVVIISSALKSPLEKISTEWHGMTYSSICCFLIAATFSFVLIKMMGLFEGMLSLHNLRAQLVLDAANRAAIEKKAAIQASAGSLTPMIPPGYGEIVDQPK</sequence>
<feature type="transmembrane region" description="Helical" evidence="1">
    <location>
        <begin position="38"/>
        <end position="60"/>
    </location>
</feature>
<gene>
    <name evidence="2" type="ORF">SAMN04490182_2050</name>
</gene>
<keyword evidence="1" id="KW-0472">Membrane</keyword>
<evidence type="ECO:0000313" key="3">
    <source>
        <dbReference type="Proteomes" id="UP000199576"/>
    </source>
</evidence>